<dbReference type="InterPro" id="IPR040454">
    <property type="entry name" value="TF_IIIC_Tfc1/Sfc1"/>
</dbReference>
<protein>
    <submittedName>
        <fullName evidence="8">Uncharacterized protein</fullName>
    </submittedName>
</protein>
<name>A0A8H6Y7E2_9AGAR</name>
<dbReference type="InterPro" id="IPR019136">
    <property type="entry name" value="TF_IIIC_su-5_HTH"/>
</dbReference>
<feature type="region of interest" description="Disordered" evidence="5">
    <location>
        <begin position="1"/>
        <end position="21"/>
    </location>
</feature>
<keyword evidence="9" id="KW-1185">Reference proteome</keyword>
<evidence type="ECO:0000256" key="5">
    <source>
        <dbReference type="SAM" id="MobiDB-lite"/>
    </source>
</evidence>
<dbReference type="InterPro" id="IPR041499">
    <property type="entry name" value="Tfc1/Sfc1_N"/>
</dbReference>
<dbReference type="InterPro" id="IPR042536">
    <property type="entry name" value="TFIIIC_tauA_Sfc1"/>
</dbReference>
<dbReference type="Pfam" id="PF17682">
    <property type="entry name" value="Tau95_N"/>
    <property type="match status" value="1"/>
</dbReference>
<evidence type="ECO:0000259" key="6">
    <source>
        <dbReference type="Pfam" id="PF09734"/>
    </source>
</evidence>
<comment type="subcellular location">
    <subcellularLocation>
        <location evidence="1">Nucleus</location>
    </subcellularLocation>
</comment>
<dbReference type="Pfam" id="PF09734">
    <property type="entry name" value="Tau95"/>
    <property type="match status" value="1"/>
</dbReference>
<dbReference type="PANTHER" id="PTHR13230:SF5">
    <property type="entry name" value="GENERAL TRANSCRIPTION FACTOR 3C POLYPEPTIDE 5"/>
    <property type="match status" value="1"/>
</dbReference>
<evidence type="ECO:0000256" key="2">
    <source>
        <dbReference type="ARBA" id="ARBA00023125"/>
    </source>
</evidence>
<dbReference type="Gene3D" id="3.30.200.160">
    <property type="entry name" value="TFIIIC, subcomplex tauA, subunit Sfc1, barrel domain"/>
    <property type="match status" value="1"/>
</dbReference>
<gene>
    <name evidence="8" type="ORF">MVEN_01264400</name>
</gene>
<dbReference type="EMBL" id="JACAZI010000009">
    <property type="protein sequence ID" value="KAF7352970.1"/>
    <property type="molecule type" value="Genomic_DNA"/>
</dbReference>
<reference evidence="8" key="1">
    <citation type="submission" date="2020-05" db="EMBL/GenBank/DDBJ databases">
        <title>Mycena genomes resolve the evolution of fungal bioluminescence.</title>
        <authorList>
            <person name="Tsai I.J."/>
        </authorList>
    </citation>
    <scope>NUCLEOTIDE SEQUENCE</scope>
    <source>
        <strain evidence="8">CCC161011</strain>
    </source>
</reference>
<dbReference type="GO" id="GO:0001003">
    <property type="term" value="F:RNA polymerase III type 2 promoter sequence-specific DNA binding"/>
    <property type="evidence" value="ECO:0007669"/>
    <property type="project" value="TreeGrafter"/>
</dbReference>
<dbReference type="AlphaFoldDB" id="A0A8H6Y7E2"/>
<dbReference type="GO" id="GO:0006384">
    <property type="term" value="P:transcription initiation at RNA polymerase III promoter"/>
    <property type="evidence" value="ECO:0007669"/>
    <property type="project" value="InterPro"/>
</dbReference>
<evidence type="ECO:0000313" key="8">
    <source>
        <dbReference type="EMBL" id="KAF7352970.1"/>
    </source>
</evidence>
<evidence type="ECO:0000256" key="1">
    <source>
        <dbReference type="ARBA" id="ARBA00004123"/>
    </source>
</evidence>
<keyword evidence="3" id="KW-0804">Transcription</keyword>
<comment type="caution">
    <text evidence="8">The sequence shown here is derived from an EMBL/GenBank/DDBJ whole genome shotgun (WGS) entry which is preliminary data.</text>
</comment>
<feature type="domain" description="Transcription factor IIIC subunit Tfc1/Sfc1 triple barrel" evidence="7">
    <location>
        <begin position="29"/>
        <end position="142"/>
    </location>
</feature>
<accession>A0A8H6Y7E2</accession>
<keyword evidence="2" id="KW-0238">DNA-binding</keyword>
<evidence type="ECO:0000256" key="4">
    <source>
        <dbReference type="ARBA" id="ARBA00023242"/>
    </source>
</evidence>
<keyword evidence="4" id="KW-0539">Nucleus</keyword>
<organism evidence="8 9">
    <name type="scientific">Mycena venus</name>
    <dbReference type="NCBI Taxonomy" id="2733690"/>
    <lineage>
        <taxon>Eukaryota</taxon>
        <taxon>Fungi</taxon>
        <taxon>Dikarya</taxon>
        <taxon>Basidiomycota</taxon>
        <taxon>Agaricomycotina</taxon>
        <taxon>Agaricomycetes</taxon>
        <taxon>Agaricomycetidae</taxon>
        <taxon>Agaricales</taxon>
        <taxon>Marasmiineae</taxon>
        <taxon>Mycenaceae</taxon>
        <taxon>Mycena</taxon>
    </lineage>
</organism>
<evidence type="ECO:0000313" key="9">
    <source>
        <dbReference type="Proteomes" id="UP000620124"/>
    </source>
</evidence>
<dbReference type="GO" id="GO:0000127">
    <property type="term" value="C:transcription factor TFIIIC complex"/>
    <property type="evidence" value="ECO:0007669"/>
    <property type="project" value="InterPro"/>
</dbReference>
<dbReference type="PANTHER" id="PTHR13230">
    <property type="entry name" value="GENERAL TRANSCRIPTION FACTOR IIIC, POLYPEPTIDE 5"/>
    <property type="match status" value="1"/>
</dbReference>
<dbReference type="GO" id="GO:0001002">
    <property type="term" value="F:RNA polymerase III type 1 promoter sequence-specific DNA binding"/>
    <property type="evidence" value="ECO:0007669"/>
    <property type="project" value="TreeGrafter"/>
</dbReference>
<proteinExistence type="predicted"/>
<dbReference type="GO" id="GO:0005634">
    <property type="term" value="C:nucleus"/>
    <property type="evidence" value="ECO:0007669"/>
    <property type="project" value="UniProtKB-SubCell"/>
</dbReference>
<dbReference type="OrthoDB" id="5598268at2759"/>
<dbReference type="Proteomes" id="UP000620124">
    <property type="component" value="Unassembled WGS sequence"/>
</dbReference>
<evidence type="ECO:0000259" key="7">
    <source>
        <dbReference type="Pfam" id="PF17682"/>
    </source>
</evidence>
<feature type="domain" description="Transcription factor IIIC subunit 5 HTH" evidence="6">
    <location>
        <begin position="218"/>
        <end position="374"/>
    </location>
</feature>
<sequence>MEEGTPEPEASTSTSIPAPEHPIVATPFYSIEYPGYVRTTSVPIAVQNLGGQAALGSAFKRSAAKTEATLELKLRPGNPFAHPIPGDVVPTNNLVLKVVKRKRKNRMDADDGAAPQGEYTAEIVGSTSKTVRFRSMADYQYQPDMNDPVTKLRLAMDNMDVEAIRTYVIPPEKADYMVPMATSSAQGQDIDMNLDPALTGIPLPEPDPNQPMRSNLRLFPPPLFSRQTIPHSYNFKANPASMVSTTVNEETGEEKKRLINKMRWKGYGPISIAFTERQVPDKPAPNVQEARNQVSDVLYNKLIATFAERPVWTRGALFNQFTAKEARDILNSKPLLPLVCYVFHDGPWRDTLIRFSYDPRKDPSARFYQRLYFRNANHPILKPSVMTRRQDRIADNWAVAIEEGSERDIERRKSHLFDGKTLTKETASFQLCDLVDPMLKEMIDDDEELREECDERDGWYPNYALERIKTVLRHKFFTALEGYPATDDECRQLLQASEKLPSKSAKDMSSLRSVRLKIGKHNMAKGAMRPEDAAALRLRAALDKNAKASRGGQAPATDD</sequence>
<evidence type="ECO:0000256" key="3">
    <source>
        <dbReference type="ARBA" id="ARBA00023163"/>
    </source>
</evidence>